<proteinExistence type="predicted"/>
<dbReference type="Proteomes" id="UP000007796">
    <property type="component" value="Unassembled WGS sequence"/>
</dbReference>
<dbReference type="AlphaFoldDB" id="F0X8Q9"/>
<dbReference type="RefSeq" id="XP_014175172.1">
    <property type="nucleotide sequence ID" value="XM_014319697.1"/>
</dbReference>
<reference evidence="1 2" key="1">
    <citation type="journal article" date="2011" name="Proc. Natl. Acad. Sci. U.S.A.">
        <title>Genome and transcriptome analyses of the mountain pine beetle-fungal symbiont Grosmannia clavigera, a lodgepole pine pathogen.</title>
        <authorList>
            <person name="DiGuistini S."/>
            <person name="Wang Y."/>
            <person name="Liao N.Y."/>
            <person name="Taylor G."/>
            <person name="Tanguay P."/>
            <person name="Feau N."/>
            <person name="Henrissat B."/>
            <person name="Chan S.K."/>
            <person name="Hesse-Orce U."/>
            <person name="Alamouti S.M."/>
            <person name="Tsui C.K.M."/>
            <person name="Docking R.T."/>
            <person name="Levasseur A."/>
            <person name="Haridas S."/>
            <person name="Robertson G."/>
            <person name="Birol I."/>
            <person name="Holt R.A."/>
            <person name="Marra M.A."/>
            <person name="Hamelin R.C."/>
            <person name="Hirst M."/>
            <person name="Jones S.J.M."/>
            <person name="Bohlmann J."/>
            <person name="Breuil C."/>
        </authorList>
    </citation>
    <scope>NUCLEOTIDE SEQUENCE [LARGE SCALE GENOMIC DNA]</scope>
    <source>
        <strain evidence="2">kw1407 / UAMH 11150</strain>
    </source>
</reference>
<accession>F0X8Q9</accession>
<name>F0X8Q9_GROCL</name>
<dbReference type="GeneID" id="25976894"/>
<dbReference type="HOGENOM" id="CLU_1635579_0_0_1"/>
<protein>
    <submittedName>
        <fullName evidence="1">Uncharacterized protein</fullName>
    </submittedName>
</protein>
<gene>
    <name evidence="1" type="ORF">CMQ_3759</name>
</gene>
<evidence type="ECO:0000313" key="2">
    <source>
        <dbReference type="Proteomes" id="UP000007796"/>
    </source>
</evidence>
<keyword evidence="2" id="KW-1185">Reference proteome</keyword>
<organism evidence="2">
    <name type="scientific">Grosmannia clavigera (strain kw1407 / UAMH 11150)</name>
    <name type="common">Blue stain fungus</name>
    <name type="synonym">Graphiocladiella clavigera</name>
    <dbReference type="NCBI Taxonomy" id="655863"/>
    <lineage>
        <taxon>Eukaryota</taxon>
        <taxon>Fungi</taxon>
        <taxon>Dikarya</taxon>
        <taxon>Ascomycota</taxon>
        <taxon>Pezizomycotina</taxon>
        <taxon>Sordariomycetes</taxon>
        <taxon>Sordariomycetidae</taxon>
        <taxon>Ophiostomatales</taxon>
        <taxon>Ophiostomataceae</taxon>
        <taxon>Leptographium</taxon>
    </lineage>
</organism>
<dbReference type="InParanoid" id="F0X8Q9"/>
<evidence type="ECO:0000313" key="1">
    <source>
        <dbReference type="EMBL" id="EFX05690.1"/>
    </source>
</evidence>
<dbReference type="EMBL" id="GL629735">
    <property type="protein sequence ID" value="EFX05690.1"/>
    <property type="molecule type" value="Genomic_DNA"/>
</dbReference>
<sequence>MADSQSGISPRDDPPPYEEALNMLNDREQLLVVETSMFCGASEHEVIAGQTNPSAIRELIHTAIEIAASLADPQDNTSPAATEAAEKMGDAITAAAMVVVDIENNLPAATSRQITTGSIEAARIAALLNKEGPCTARTFVNGRIMASYIQYAFSIGPNCKEK</sequence>